<dbReference type="InterPro" id="IPR022642">
    <property type="entry name" value="CheR_C"/>
</dbReference>
<keyword evidence="15" id="KW-0675">Receptor</keyword>
<dbReference type="GO" id="GO:0009881">
    <property type="term" value="F:photoreceptor activity"/>
    <property type="evidence" value="ECO:0007669"/>
    <property type="project" value="UniProtKB-KW"/>
</dbReference>
<dbReference type="Gene3D" id="3.40.50.150">
    <property type="entry name" value="Vaccinia Virus protein VP39"/>
    <property type="match status" value="1"/>
</dbReference>
<evidence type="ECO:0000256" key="1">
    <source>
        <dbReference type="ARBA" id="ARBA00000085"/>
    </source>
</evidence>
<dbReference type="InterPro" id="IPR011102">
    <property type="entry name" value="Sig_transdc_His_kinase_HWE"/>
</dbReference>
<dbReference type="Pfam" id="PF13596">
    <property type="entry name" value="PAS_10"/>
    <property type="match status" value="1"/>
</dbReference>
<dbReference type="InterPro" id="IPR035909">
    <property type="entry name" value="CheB_C"/>
</dbReference>
<dbReference type="Pfam" id="PF01339">
    <property type="entry name" value="CheB_methylest"/>
    <property type="match status" value="1"/>
</dbReference>
<dbReference type="InterPro" id="IPR035965">
    <property type="entry name" value="PAS-like_dom_sf"/>
</dbReference>
<evidence type="ECO:0000256" key="8">
    <source>
        <dbReference type="ARBA" id="ARBA00022643"/>
    </source>
</evidence>
<comment type="catalytic activity">
    <reaction evidence="1">
        <text>ATP + protein L-histidine = ADP + protein N-phospho-L-histidine.</text>
        <dbReference type="EC" id="2.7.13.3"/>
    </reaction>
</comment>
<dbReference type="Gene3D" id="3.30.565.10">
    <property type="entry name" value="Histidine kinase-like ATPase, C-terminal domain"/>
    <property type="match status" value="1"/>
</dbReference>
<dbReference type="PRINTS" id="PR00996">
    <property type="entry name" value="CHERMTFRASE"/>
</dbReference>
<feature type="region of interest" description="Disordered" evidence="18">
    <location>
        <begin position="1"/>
        <end position="20"/>
    </location>
</feature>
<feature type="domain" description="PAC" evidence="20">
    <location>
        <begin position="934"/>
        <end position="988"/>
    </location>
</feature>
<keyword evidence="11" id="KW-0547">Nucleotide-binding</keyword>
<evidence type="ECO:0000256" key="13">
    <source>
        <dbReference type="ARBA" id="ARBA00022840"/>
    </source>
</evidence>
<dbReference type="InterPro" id="IPR000673">
    <property type="entry name" value="Sig_transdc_resp-reg_Me-estase"/>
</dbReference>
<evidence type="ECO:0000256" key="9">
    <source>
        <dbReference type="ARBA" id="ARBA00022679"/>
    </source>
</evidence>
<keyword evidence="8" id="KW-0288">FMN</keyword>
<evidence type="ECO:0000256" key="15">
    <source>
        <dbReference type="ARBA" id="ARBA00023170"/>
    </source>
</evidence>
<feature type="domain" description="CheB-type methylesterase" evidence="21">
    <location>
        <begin position="20"/>
        <end position="210"/>
    </location>
</feature>
<evidence type="ECO:0000259" key="20">
    <source>
        <dbReference type="PROSITE" id="PS50113"/>
    </source>
</evidence>
<dbReference type="SMART" id="SM00086">
    <property type="entry name" value="PAC"/>
    <property type="match status" value="1"/>
</dbReference>
<evidence type="ECO:0000256" key="16">
    <source>
        <dbReference type="PROSITE-ProRule" id="PRU00050"/>
    </source>
</evidence>
<dbReference type="SMART" id="SM00091">
    <property type="entry name" value="PAS"/>
    <property type="match status" value="3"/>
</dbReference>
<dbReference type="PROSITE" id="PS50112">
    <property type="entry name" value="PAS"/>
    <property type="match status" value="1"/>
</dbReference>
<dbReference type="GO" id="GO:0032259">
    <property type="term" value="P:methylation"/>
    <property type="evidence" value="ECO:0007669"/>
    <property type="project" value="UniProtKB-KW"/>
</dbReference>
<dbReference type="Pfam" id="PF01739">
    <property type="entry name" value="CheR"/>
    <property type="match status" value="1"/>
</dbReference>
<evidence type="ECO:0000313" key="24">
    <source>
        <dbReference type="Proteomes" id="UP000033202"/>
    </source>
</evidence>
<dbReference type="SUPFAM" id="SSF53335">
    <property type="entry name" value="S-adenosyl-L-methionine-dependent methyltransferases"/>
    <property type="match status" value="1"/>
</dbReference>
<dbReference type="InterPro" id="IPR013655">
    <property type="entry name" value="PAS_fold_3"/>
</dbReference>
<evidence type="ECO:0000256" key="7">
    <source>
        <dbReference type="ARBA" id="ARBA00022630"/>
    </source>
</evidence>
<comment type="caution">
    <text evidence="16">Lacks conserved residue(s) required for the propagation of feature annotation.</text>
</comment>
<dbReference type="GO" id="GO:0008983">
    <property type="term" value="F:protein-glutamate O-methyltransferase activity"/>
    <property type="evidence" value="ECO:0007669"/>
    <property type="project" value="UniProtKB-EC"/>
</dbReference>
<dbReference type="GO" id="GO:0005524">
    <property type="term" value="F:ATP binding"/>
    <property type="evidence" value="ECO:0007669"/>
    <property type="project" value="UniProtKB-KW"/>
</dbReference>
<evidence type="ECO:0000256" key="5">
    <source>
        <dbReference type="ARBA" id="ARBA00022603"/>
    </source>
</evidence>
<evidence type="ECO:0000256" key="12">
    <source>
        <dbReference type="ARBA" id="ARBA00022777"/>
    </source>
</evidence>
<dbReference type="NCBIfam" id="TIGR00229">
    <property type="entry name" value="sensory_box"/>
    <property type="match status" value="1"/>
</dbReference>
<dbReference type="Pfam" id="PF08447">
    <property type="entry name" value="PAS_3"/>
    <property type="match status" value="1"/>
</dbReference>
<name>A0A0E9MU70_9SPHN</name>
<dbReference type="InterPro" id="IPR000014">
    <property type="entry name" value="PAS"/>
</dbReference>
<dbReference type="SUPFAM" id="SSF52738">
    <property type="entry name" value="Methylesterase CheB, C-terminal domain"/>
    <property type="match status" value="1"/>
</dbReference>
<dbReference type="SMART" id="SM00911">
    <property type="entry name" value="HWE_HK"/>
    <property type="match status" value="1"/>
</dbReference>
<organism evidence="23 24">
    <name type="scientific">Sphingomonas changbaiensis NBRC 104936</name>
    <dbReference type="NCBI Taxonomy" id="1219043"/>
    <lineage>
        <taxon>Bacteria</taxon>
        <taxon>Pseudomonadati</taxon>
        <taxon>Pseudomonadota</taxon>
        <taxon>Alphaproteobacteria</taxon>
        <taxon>Sphingomonadales</taxon>
        <taxon>Sphingomonadaceae</taxon>
        <taxon>Sphingomonas</taxon>
    </lineage>
</organism>
<dbReference type="PROSITE" id="PS50122">
    <property type="entry name" value="CHEB"/>
    <property type="match status" value="1"/>
</dbReference>
<evidence type="ECO:0000256" key="11">
    <source>
        <dbReference type="ARBA" id="ARBA00022741"/>
    </source>
</evidence>
<dbReference type="PANTHER" id="PTHR24422">
    <property type="entry name" value="CHEMOTAXIS PROTEIN METHYLTRANSFERASE"/>
    <property type="match status" value="1"/>
</dbReference>
<keyword evidence="6" id="KW-0716">Sensory transduction</keyword>
<evidence type="ECO:0000256" key="2">
    <source>
        <dbReference type="ARBA" id="ARBA00001541"/>
    </source>
</evidence>
<dbReference type="Pfam" id="PF03705">
    <property type="entry name" value="CheR_N"/>
    <property type="match status" value="1"/>
</dbReference>
<comment type="catalytic activity">
    <reaction evidence="2">
        <text>L-glutamyl-[protein] + S-adenosyl-L-methionine = [protein]-L-glutamate 5-O-methyl ester + S-adenosyl-L-homocysteine</text>
        <dbReference type="Rhea" id="RHEA:24452"/>
        <dbReference type="Rhea" id="RHEA-COMP:10208"/>
        <dbReference type="Rhea" id="RHEA-COMP:10311"/>
        <dbReference type="ChEBI" id="CHEBI:29973"/>
        <dbReference type="ChEBI" id="CHEBI:57856"/>
        <dbReference type="ChEBI" id="CHEBI:59789"/>
        <dbReference type="ChEBI" id="CHEBI:82795"/>
        <dbReference type="EC" id="2.1.1.80"/>
    </reaction>
</comment>
<keyword evidence="12" id="KW-0418">Kinase</keyword>
<evidence type="ECO:0000256" key="14">
    <source>
        <dbReference type="ARBA" id="ARBA00022991"/>
    </source>
</evidence>
<evidence type="ECO:0000256" key="18">
    <source>
        <dbReference type="SAM" id="MobiDB-lite"/>
    </source>
</evidence>
<proteinExistence type="predicted"/>
<dbReference type="SUPFAM" id="SSF55785">
    <property type="entry name" value="PYP-like sensor domain (PAS domain)"/>
    <property type="match status" value="2"/>
</dbReference>
<dbReference type="CDD" id="cd00130">
    <property type="entry name" value="PAS"/>
    <property type="match status" value="1"/>
</dbReference>
<dbReference type="GO" id="GO:0008984">
    <property type="term" value="F:protein-glutamate methylesterase activity"/>
    <property type="evidence" value="ECO:0007669"/>
    <property type="project" value="InterPro"/>
</dbReference>
<evidence type="ECO:0000259" key="21">
    <source>
        <dbReference type="PROSITE" id="PS50122"/>
    </source>
</evidence>
<evidence type="ECO:0000256" key="10">
    <source>
        <dbReference type="ARBA" id="ARBA00022691"/>
    </source>
</evidence>
<feature type="coiled-coil region" evidence="17">
    <location>
        <begin position="659"/>
        <end position="728"/>
    </location>
</feature>
<dbReference type="EMBL" id="BBWU01000053">
    <property type="protein sequence ID" value="GAO40956.1"/>
    <property type="molecule type" value="Genomic_DNA"/>
</dbReference>
<dbReference type="Proteomes" id="UP000033202">
    <property type="component" value="Unassembled WGS sequence"/>
</dbReference>
<evidence type="ECO:0000259" key="19">
    <source>
        <dbReference type="PROSITE" id="PS50112"/>
    </source>
</evidence>
<dbReference type="SMART" id="SM00138">
    <property type="entry name" value="MeTrc"/>
    <property type="match status" value="1"/>
</dbReference>
<dbReference type="PROSITE" id="PS50123">
    <property type="entry name" value="CHER"/>
    <property type="match status" value="1"/>
</dbReference>
<accession>A0A0E9MU70</accession>
<protein>
    <submittedName>
        <fullName evidence="23">Putative two-component hybrid sensor and regulator</fullName>
    </submittedName>
</protein>
<keyword evidence="3" id="KW-0600">Photoreceptor protein</keyword>
<feature type="domain" description="CheR-type methyltransferase" evidence="22">
    <location>
        <begin position="218"/>
        <end position="487"/>
    </location>
</feature>
<evidence type="ECO:0000259" key="22">
    <source>
        <dbReference type="PROSITE" id="PS50123"/>
    </source>
</evidence>
<dbReference type="GO" id="GO:0005737">
    <property type="term" value="C:cytoplasm"/>
    <property type="evidence" value="ECO:0007669"/>
    <property type="project" value="InterPro"/>
</dbReference>
<keyword evidence="4" id="KW-0597">Phosphoprotein</keyword>
<dbReference type="Pfam" id="PF07536">
    <property type="entry name" value="HWE_HK"/>
    <property type="match status" value="1"/>
</dbReference>
<evidence type="ECO:0000256" key="4">
    <source>
        <dbReference type="ARBA" id="ARBA00022553"/>
    </source>
</evidence>
<dbReference type="PROSITE" id="PS50113">
    <property type="entry name" value="PAC"/>
    <property type="match status" value="1"/>
</dbReference>
<evidence type="ECO:0000313" key="23">
    <source>
        <dbReference type="EMBL" id="GAO40956.1"/>
    </source>
</evidence>
<dbReference type="InterPro" id="IPR000780">
    <property type="entry name" value="CheR_MeTrfase"/>
</dbReference>
<keyword evidence="10" id="KW-0949">S-adenosyl-L-methionine</keyword>
<comment type="caution">
    <text evidence="23">The sequence shown here is derived from an EMBL/GenBank/DDBJ whole genome shotgun (WGS) entry which is preliminary data.</text>
</comment>
<gene>
    <name evidence="23" type="ORF">SCH01S_53_00280</name>
</gene>
<keyword evidence="9" id="KW-0808">Transferase</keyword>
<evidence type="ECO:0000256" key="17">
    <source>
        <dbReference type="SAM" id="Coils"/>
    </source>
</evidence>
<dbReference type="Gene3D" id="1.20.120.330">
    <property type="entry name" value="Nucleotidyltransferases domain 2"/>
    <property type="match status" value="1"/>
</dbReference>
<dbReference type="Gene3D" id="1.10.155.10">
    <property type="entry name" value="Chemotaxis receptor methyltransferase CheR, N-terminal domain"/>
    <property type="match status" value="1"/>
</dbReference>
<dbReference type="RefSeq" id="WP_217995444.1">
    <property type="nucleotide sequence ID" value="NZ_BBWU01000053.1"/>
</dbReference>
<dbReference type="GO" id="GO:0006935">
    <property type="term" value="P:chemotaxis"/>
    <property type="evidence" value="ECO:0007669"/>
    <property type="project" value="InterPro"/>
</dbReference>
<dbReference type="InterPro" id="IPR000700">
    <property type="entry name" value="PAS-assoc_C"/>
</dbReference>
<dbReference type="GO" id="GO:0000156">
    <property type="term" value="F:phosphorelay response regulator activity"/>
    <property type="evidence" value="ECO:0007669"/>
    <property type="project" value="InterPro"/>
</dbReference>
<keyword evidence="14" id="KW-0157">Chromophore</keyword>
<dbReference type="InterPro" id="IPR029063">
    <property type="entry name" value="SAM-dependent_MTases_sf"/>
</dbReference>
<dbReference type="InterPro" id="IPR036890">
    <property type="entry name" value="HATPase_C_sf"/>
</dbReference>
<dbReference type="InterPro" id="IPR050903">
    <property type="entry name" value="Bact_Chemotaxis_MeTrfase"/>
</dbReference>
<keyword evidence="24" id="KW-1185">Reference proteome</keyword>
<dbReference type="Gene3D" id="2.10.70.100">
    <property type="match status" value="1"/>
</dbReference>
<dbReference type="AlphaFoldDB" id="A0A0E9MU70"/>
<evidence type="ECO:0000256" key="6">
    <source>
        <dbReference type="ARBA" id="ARBA00022606"/>
    </source>
</evidence>
<dbReference type="GO" id="GO:0004673">
    <property type="term" value="F:protein histidine kinase activity"/>
    <property type="evidence" value="ECO:0007669"/>
    <property type="project" value="UniProtKB-EC"/>
</dbReference>
<feature type="compositionally biased region" description="Basic and acidic residues" evidence="18">
    <location>
        <begin position="1"/>
        <end position="18"/>
    </location>
</feature>
<dbReference type="SUPFAM" id="SSF47757">
    <property type="entry name" value="Chemotaxis receptor methyltransferase CheR, N-terminal domain"/>
    <property type="match status" value="1"/>
</dbReference>
<keyword evidence="5" id="KW-0489">Methyltransferase</keyword>
<reference evidence="23 24" key="1">
    <citation type="submission" date="2015-04" db="EMBL/GenBank/DDBJ databases">
        <title>Whole genome shotgun sequence of Sphingomonas changbaiensis NBRC 104936.</title>
        <authorList>
            <person name="Katano-Makiyama Y."/>
            <person name="Hosoyama A."/>
            <person name="Hashimoto M."/>
            <person name="Noguchi M."/>
            <person name="Tsuchikane K."/>
            <person name="Ohji S."/>
            <person name="Yamazoe A."/>
            <person name="Ichikawa N."/>
            <person name="Kimura A."/>
            <person name="Fujita N."/>
        </authorList>
    </citation>
    <scope>NUCLEOTIDE SEQUENCE [LARGE SCALE GENOMIC DNA]</scope>
    <source>
        <strain evidence="23 24">NBRC 104936</strain>
    </source>
</reference>
<feature type="domain" description="PAS" evidence="19">
    <location>
        <begin position="861"/>
        <end position="933"/>
    </location>
</feature>
<dbReference type="InterPro" id="IPR022641">
    <property type="entry name" value="CheR_N"/>
</dbReference>
<keyword evidence="7" id="KW-0285">Flavoprotein</keyword>
<dbReference type="Gene3D" id="3.40.50.180">
    <property type="entry name" value="Methylesterase CheB, C-terminal domain"/>
    <property type="match status" value="1"/>
</dbReference>
<keyword evidence="17" id="KW-0175">Coiled coil</keyword>
<dbReference type="InterPro" id="IPR001610">
    <property type="entry name" value="PAC"/>
</dbReference>
<dbReference type="Gene3D" id="3.30.450.20">
    <property type="entry name" value="PAS domain"/>
    <property type="match status" value="2"/>
</dbReference>
<dbReference type="SUPFAM" id="SSF57997">
    <property type="entry name" value="Tropomyosin"/>
    <property type="match status" value="1"/>
</dbReference>
<dbReference type="STRING" id="1219043.SCH01S_53_00280"/>
<keyword evidence="13" id="KW-0067">ATP-binding</keyword>
<sequence length="1198" mass="132090">MADIDEVRERPARRRGQDKPTQPLAVIGIGVCAASLRSLEQLFASLDDQLDAAYVVAVGQQNGVSVDSIMKALSGQTDLPLKIAANGEKLEPGHIYVGGPEDLITFEDGHVRTRESEEPAGRRGTVDSMLISLAEHIQDRSVAVILSGLDGDGTAGVTATKKFGGLSIAEARGGDEDPSAQGAVTPLGIVDLLLPIEEIPKQIALYISNLHVVSDADGQEQAIEQASAEIAQIATILRNVTGNDFHGYKRNTFFRRVQRRMQVVQVDTIEDYVARLRGDRGEVQHLFQDLLIGVTQFFRDPSEFETLAGELPRLFDGKGQDDQLRVWVLGCATGEEAYSIAILLREHLATVDAPPFVQIFATDLDARALSIARSGRYAESIAEHVSPERLARWFVKEGETYCVSKELREMCIFSPHNLVKDAPFSRIDLLSCRNLLIYLNSDLQNRVIPIFHFALRPGGVLFLGSSENVTRHQKLFAPVDRKKRVFRRLETATRVLPDFPLTPRTPRHAEEPHAPATPVRAAGLAGVVSRRAEAVAERYAPAYAVVDDQYDVLHFSARTGRYLEPVAGAASLNLLNLVHRDLRLDLRAALHKAVSEGGRIETPHVPLSLDGQPHAVNLVVEPVAGETDVSALVVLFQDAGPLLESAMPNGDRMVSDEHVQRLESDLRLTKERLQATIEELESTNEELKSSNEEYQSINEELQSANEELETSKEELQSVNEELQTVNGELAYRVGELARTNSDLKNLLESTQIATVFLDNDLRVRSFTPTATDIFRLIETDVGRPIDHIAARIVYPDLQGDIRRVLKTLAVIEREVSGTDGDRNYVVRILPYRSIDNFIAGVVLTFLDVTTAVRAEAAMRESEARLQIAIEVGSLATWDWNLKSGQVTWNEMHFRMLGYEPGEIEPSYEAWAGRIHPDDLPAAEAALNAAREGRSDYEHQFRTLLPDGTIRWCAARGRYFYDAEGRDMRMIGVMEDMTERRRAEETQRVLVGELQHRTRNLLAIARSIAQQTIRSSPSLEEFGQVYSDRLSALSRVQGLLSKGDGFTVTLGELIRGEIEAHGGSLGNGKVTIDGPELALSSREVQVLTLVLHELATNAVKYGALGKPDGKLSISWSVARANGQAAANIEWVETGVDLDVHAANGKRGFGRDLIERAVPYDLGAKTSFAFRQDGLWCELRVPVRSGDEGHRGPAGETDGG</sequence>
<evidence type="ECO:0000256" key="3">
    <source>
        <dbReference type="ARBA" id="ARBA00022543"/>
    </source>
</evidence>
<dbReference type="PANTHER" id="PTHR24422:SF27">
    <property type="entry name" value="PROTEIN-GLUTAMATE O-METHYLTRANSFERASE"/>
    <property type="match status" value="1"/>
</dbReference>
<dbReference type="InterPro" id="IPR036804">
    <property type="entry name" value="CheR_N_sf"/>
</dbReference>